<dbReference type="FunFam" id="3.30.930.10:FF:000037">
    <property type="entry name" value="Proline--tRNA ligase"/>
    <property type="match status" value="1"/>
</dbReference>
<dbReference type="SMART" id="SM00946">
    <property type="entry name" value="ProRS-C_1"/>
    <property type="match status" value="1"/>
</dbReference>
<evidence type="ECO:0000313" key="10">
    <source>
        <dbReference type="EMBL" id="HIK00548.1"/>
    </source>
</evidence>
<dbReference type="CDD" id="cd00862">
    <property type="entry name" value="ProRS_anticodon_zinc"/>
    <property type="match status" value="1"/>
</dbReference>
<dbReference type="InterPro" id="IPR004499">
    <property type="entry name" value="Pro-tRNA-ligase_IIa_arc-type"/>
</dbReference>
<dbReference type="CDD" id="cd00778">
    <property type="entry name" value="ProRS_core_arch_euk"/>
    <property type="match status" value="1"/>
</dbReference>
<keyword evidence="3 8" id="KW-0067">ATP-binding</keyword>
<evidence type="ECO:0000256" key="4">
    <source>
        <dbReference type="ARBA" id="ARBA00022917"/>
    </source>
</evidence>
<keyword evidence="5 8" id="KW-0030">Aminoacyl-tRNA synthetase</keyword>
<comment type="subcellular location">
    <subcellularLocation>
        <location evidence="8">Cytoplasm</location>
    </subcellularLocation>
</comment>
<dbReference type="InterPro" id="IPR016061">
    <property type="entry name" value="Pro-tRNA_ligase_II_C"/>
</dbReference>
<evidence type="ECO:0000256" key="2">
    <source>
        <dbReference type="ARBA" id="ARBA00022741"/>
    </source>
</evidence>
<evidence type="ECO:0000256" key="7">
    <source>
        <dbReference type="ARBA" id="ARBA00060806"/>
    </source>
</evidence>
<evidence type="ECO:0000256" key="3">
    <source>
        <dbReference type="ARBA" id="ARBA00022840"/>
    </source>
</evidence>
<dbReference type="InterPro" id="IPR033721">
    <property type="entry name" value="ProRS_core_arch_euk"/>
</dbReference>
<keyword evidence="11" id="KW-1185">Reference proteome</keyword>
<dbReference type="Pfam" id="PF00587">
    <property type="entry name" value="tRNA-synt_2b"/>
    <property type="match status" value="1"/>
</dbReference>
<evidence type="ECO:0000256" key="1">
    <source>
        <dbReference type="ARBA" id="ARBA00022598"/>
    </source>
</evidence>
<dbReference type="GO" id="GO:0017101">
    <property type="term" value="C:aminoacyl-tRNA synthetase multienzyme complex"/>
    <property type="evidence" value="ECO:0007669"/>
    <property type="project" value="TreeGrafter"/>
</dbReference>
<evidence type="ECO:0000256" key="5">
    <source>
        <dbReference type="ARBA" id="ARBA00023146"/>
    </source>
</evidence>
<keyword evidence="1 8" id="KW-0436">Ligase</keyword>
<dbReference type="GO" id="GO:0005524">
    <property type="term" value="F:ATP binding"/>
    <property type="evidence" value="ECO:0007669"/>
    <property type="project" value="UniProtKB-UniRule"/>
</dbReference>
<dbReference type="EC" id="6.1.1.15" evidence="8"/>
<dbReference type="Gene3D" id="3.30.930.10">
    <property type="entry name" value="Bira Bifunctional Protein, Domain 2"/>
    <property type="match status" value="1"/>
</dbReference>
<dbReference type="GO" id="GO:0004827">
    <property type="term" value="F:proline-tRNA ligase activity"/>
    <property type="evidence" value="ECO:0007669"/>
    <property type="project" value="UniProtKB-UniRule"/>
</dbReference>
<name>A0A832XLZ7_9ARCH</name>
<dbReference type="Pfam" id="PF09180">
    <property type="entry name" value="ProRS-C_1"/>
    <property type="match status" value="1"/>
</dbReference>
<feature type="domain" description="Aminoacyl-transfer RNA synthetases class-II family profile" evidence="9">
    <location>
        <begin position="48"/>
        <end position="287"/>
    </location>
</feature>
<dbReference type="SUPFAM" id="SSF52954">
    <property type="entry name" value="Class II aaRS ABD-related"/>
    <property type="match status" value="1"/>
</dbReference>
<dbReference type="PRINTS" id="PR01046">
    <property type="entry name" value="TRNASYNTHPRO"/>
</dbReference>
<evidence type="ECO:0000256" key="8">
    <source>
        <dbReference type="HAMAP-Rule" id="MF_01571"/>
    </source>
</evidence>
<dbReference type="GO" id="GO:0005737">
    <property type="term" value="C:cytoplasm"/>
    <property type="evidence" value="ECO:0007669"/>
    <property type="project" value="UniProtKB-SubCell"/>
</dbReference>
<dbReference type="SUPFAM" id="SSF64586">
    <property type="entry name" value="C-terminal domain of ProRS"/>
    <property type="match status" value="1"/>
</dbReference>
<dbReference type="InterPro" id="IPR036621">
    <property type="entry name" value="Anticodon-bd_dom_sf"/>
</dbReference>
<comment type="subunit">
    <text evidence="8">Homodimer.</text>
</comment>
<keyword evidence="2 8" id="KW-0547">Nucleotide-binding</keyword>
<keyword evidence="8" id="KW-0963">Cytoplasm</keyword>
<dbReference type="InterPro" id="IPR004154">
    <property type="entry name" value="Anticodon-bd"/>
</dbReference>
<protein>
    <recommendedName>
        <fullName evidence="8">Proline--tRNA ligase</fullName>
        <ecNumber evidence="8">6.1.1.15</ecNumber>
    </recommendedName>
    <alternativeName>
        <fullName evidence="8">Prolyl-tRNA synthetase</fullName>
        <shortName evidence="8">ProRS</shortName>
    </alternativeName>
</protein>
<proteinExistence type="inferred from homology"/>
<dbReference type="InterPro" id="IPR002316">
    <property type="entry name" value="Pro-tRNA-ligase_IIa"/>
</dbReference>
<dbReference type="PANTHER" id="PTHR43382">
    <property type="entry name" value="PROLYL-TRNA SYNTHETASE"/>
    <property type="match status" value="1"/>
</dbReference>
<dbReference type="InterPro" id="IPR006195">
    <property type="entry name" value="aa-tRNA-synth_II"/>
</dbReference>
<comment type="domain">
    <text evidence="8">Consists of three domains: the N-terminal catalytic domain, the anticodon-binding domain and the C-terminal extension.</text>
</comment>
<comment type="similarity">
    <text evidence="7 8">Belongs to the class-II aminoacyl-tRNA synthetase family. ProS type 3 subfamily.</text>
</comment>
<dbReference type="GO" id="GO:0006433">
    <property type="term" value="P:prolyl-tRNA aminoacylation"/>
    <property type="evidence" value="ECO:0007669"/>
    <property type="project" value="UniProtKB-UniRule"/>
</dbReference>
<dbReference type="FunFam" id="3.40.50.800:FF:000005">
    <property type="entry name" value="bifunctional glutamate/proline--tRNA ligase"/>
    <property type="match status" value="1"/>
</dbReference>
<dbReference type="AlphaFoldDB" id="A0A832XLZ7"/>
<dbReference type="EMBL" id="DVAB01000027">
    <property type="protein sequence ID" value="HIK00548.1"/>
    <property type="molecule type" value="Genomic_DNA"/>
</dbReference>
<dbReference type="InterPro" id="IPR045864">
    <property type="entry name" value="aa-tRNA-synth_II/BPL/LPL"/>
</dbReference>
<dbReference type="PROSITE" id="PS50862">
    <property type="entry name" value="AA_TRNA_LIGASE_II"/>
    <property type="match status" value="1"/>
</dbReference>
<dbReference type="InterPro" id="IPR002314">
    <property type="entry name" value="aa-tRNA-synt_IIb"/>
</dbReference>
<dbReference type="Proteomes" id="UP000646946">
    <property type="component" value="Unassembled WGS sequence"/>
</dbReference>
<dbReference type="Pfam" id="PF03129">
    <property type="entry name" value="HGTP_anticodon"/>
    <property type="match status" value="1"/>
</dbReference>
<keyword evidence="4 8" id="KW-0648">Protein biosynthesis</keyword>
<dbReference type="InterPro" id="IPR017449">
    <property type="entry name" value="Pro-tRNA_synth_II"/>
</dbReference>
<comment type="caution">
    <text evidence="10">The sequence shown here is derived from an EMBL/GenBank/DDBJ whole genome shotgun (WGS) entry which is preliminary data.</text>
</comment>
<dbReference type="SUPFAM" id="SSF55681">
    <property type="entry name" value="Class II aaRS and biotin synthetases"/>
    <property type="match status" value="1"/>
</dbReference>
<dbReference type="HAMAP" id="MF_01571">
    <property type="entry name" value="Pro_tRNA_synth_type3"/>
    <property type="match status" value="1"/>
</dbReference>
<dbReference type="PANTHER" id="PTHR43382:SF2">
    <property type="entry name" value="BIFUNCTIONAL GLUTAMATE_PROLINE--TRNA LIGASE"/>
    <property type="match status" value="1"/>
</dbReference>
<dbReference type="Gene3D" id="3.30.110.30">
    <property type="entry name" value="C-terminal domain of ProRS"/>
    <property type="match status" value="1"/>
</dbReference>
<dbReference type="Gene3D" id="3.40.50.800">
    <property type="entry name" value="Anticodon-binding domain"/>
    <property type="match status" value="1"/>
</dbReference>
<reference evidence="10 11" key="1">
    <citation type="journal article" name="Nat. Commun.">
        <title>Undinarchaeota illuminate DPANN phylogeny and the impact of gene transfer on archaeal evolution.</title>
        <authorList>
            <person name="Dombrowski N."/>
            <person name="Williams T.A."/>
            <person name="Sun J."/>
            <person name="Woodcroft B.J."/>
            <person name="Lee J.H."/>
            <person name="Minh B.Q."/>
            <person name="Rinke C."/>
            <person name="Spang A."/>
        </authorList>
    </citation>
    <scope>NUCLEOTIDE SEQUENCE [LARGE SCALE GENOMIC DNA]</scope>
    <source>
        <strain evidence="10">MAG_bin1129</strain>
    </source>
</reference>
<organism evidence="10 11">
    <name type="scientific">Candidatus Naiadarchaeum limnaeum</name>
    <dbReference type="NCBI Taxonomy" id="2756139"/>
    <lineage>
        <taxon>Archaea</taxon>
        <taxon>Candidatus Undinarchaeota</taxon>
        <taxon>Candidatus Undinarchaeia</taxon>
        <taxon>Candidatus Naiadarchaeales</taxon>
        <taxon>Candidatus Naiadarchaeaceae</taxon>
        <taxon>Candidatus Naiadarchaeum</taxon>
    </lineage>
</organism>
<sequence length="482" mass="55586">MADEKELIGITVKKNEDFSEWYNQVVLKAKLADFTAVKGFMAILPNAYEIWEKIQEYFNAKIKALGHRNAYFPAVIPESFLMKEKKHVEGFNPEVFWITHGGEDKLEERLALRPTSETIIMDSYSKVVKSWRDLPILYNVWCSVFRHETKMTKLFLRTREFLWQGGHTVHKNKDEADKEVLTILDIYEKMCEELLAIPTLKGYKSEKEKFAGALFTTTLEALMPDGRALQMGTSHNLGQNFATAFGIKFMDKDESEKFAWTTSWGFSTRLIGALVMAHGDDKGLVMPPKVAPIQIVIIPILFEDTKAKVLKASQTIEQKLSKKFRVKHDFREEYTAGWKFNEWEVNGVPLRIEIGPKDLEKDQVVLVRRDSGKKEIIKMKELENIVPKILEKIQADMLARAQKFLKDNIKNAGSYAEFRKIIEEKRGFIKTEWCGSQDCEDKIQEDTTATIRAIPFEHPKNVGECIKCGNKAKFVVYWAKSY</sequence>
<evidence type="ECO:0000259" key="9">
    <source>
        <dbReference type="PROSITE" id="PS50862"/>
    </source>
</evidence>
<comment type="catalytic activity">
    <reaction evidence="6 8">
        <text>tRNA(Pro) + L-proline + ATP = L-prolyl-tRNA(Pro) + AMP + diphosphate</text>
        <dbReference type="Rhea" id="RHEA:14305"/>
        <dbReference type="Rhea" id="RHEA-COMP:9700"/>
        <dbReference type="Rhea" id="RHEA-COMP:9702"/>
        <dbReference type="ChEBI" id="CHEBI:30616"/>
        <dbReference type="ChEBI" id="CHEBI:33019"/>
        <dbReference type="ChEBI" id="CHEBI:60039"/>
        <dbReference type="ChEBI" id="CHEBI:78442"/>
        <dbReference type="ChEBI" id="CHEBI:78532"/>
        <dbReference type="ChEBI" id="CHEBI:456215"/>
        <dbReference type="EC" id="6.1.1.15"/>
    </reaction>
</comment>
<comment type="function">
    <text evidence="8">Catalyzes the attachment of proline to tRNA(Pro) in a two-step reaction: proline is first activated by ATP to form Pro-AMP and then transferred to the acceptor end of tRNA(Pro).</text>
</comment>
<dbReference type="NCBIfam" id="TIGR00408">
    <property type="entry name" value="proS_fam_I"/>
    <property type="match status" value="1"/>
</dbReference>
<evidence type="ECO:0000256" key="6">
    <source>
        <dbReference type="ARBA" id="ARBA00047671"/>
    </source>
</evidence>
<accession>A0A832XLZ7</accession>
<gene>
    <name evidence="8" type="primary">proS</name>
    <name evidence="10" type="ORF">H1016_03340</name>
</gene>
<evidence type="ECO:0000313" key="11">
    <source>
        <dbReference type="Proteomes" id="UP000646946"/>
    </source>
</evidence>